<dbReference type="Proteomes" id="UP000028931">
    <property type="component" value="Chromosome"/>
</dbReference>
<proteinExistence type="predicted"/>
<dbReference type="OrthoDB" id="6506763at2"/>
<sequence length="351" mass="39224">MAVNPFVRALSLCHFEDFACSQGLKADDMLRRSSLPLELLKRQEGILSYRRFCALLELCARESGNPLYGLQYGLHQGVSIFGPLLYLIRNASTVGEALEELRQNYSLQNGAAEVGFEIEGSLAVLSYHISDQELSGVAQAEELATGIGIQLMRTLVGSHWQPGAVLLRHLPLAEPAAYRRTLGFLPTFSANCPGLMFDAAVLALPLAASDQMLHGLIAQHIECMERLTPDELPNYVRQLLRNLLPSGRVTIEKVADCMALNPRTLQRKLAQEDTAFQVLLDQTRQHLAQQYLEDASISVAQMAGLLGYADLTAFCRAFHRWFGVTPREWKKRQHPGLQPRLLRSRHLRALR</sequence>
<evidence type="ECO:0000259" key="4">
    <source>
        <dbReference type="PROSITE" id="PS01124"/>
    </source>
</evidence>
<dbReference type="InterPro" id="IPR009057">
    <property type="entry name" value="Homeodomain-like_sf"/>
</dbReference>
<evidence type="ECO:0000256" key="2">
    <source>
        <dbReference type="ARBA" id="ARBA00023125"/>
    </source>
</evidence>
<dbReference type="GO" id="GO:0005829">
    <property type="term" value="C:cytosol"/>
    <property type="evidence" value="ECO:0007669"/>
    <property type="project" value="TreeGrafter"/>
</dbReference>
<dbReference type="InterPro" id="IPR032687">
    <property type="entry name" value="AraC-type_N"/>
</dbReference>
<organism evidence="5 6">
    <name type="scientific">Pseudomonas alkylphenolica</name>
    <dbReference type="NCBI Taxonomy" id="237609"/>
    <lineage>
        <taxon>Bacteria</taxon>
        <taxon>Pseudomonadati</taxon>
        <taxon>Pseudomonadota</taxon>
        <taxon>Gammaproteobacteria</taxon>
        <taxon>Pseudomonadales</taxon>
        <taxon>Pseudomonadaceae</taxon>
        <taxon>Pseudomonas</taxon>
    </lineage>
</organism>
<dbReference type="Pfam" id="PF12625">
    <property type="entry name" value="Arabinose_bd"/>
    <property type="match status" value="1"/>
</dbReference>
<dbReference type="GO" id="GO:0000976">
    <property type="term" value="F:transcription cis-regulatory region binding"/>
    <property type="evidence" value="ECO:0007669"/>
    <property type="project" value="TreeGrafter"/>
</dbReference>
<dbReference type="PANTHER" id="PTHR47894">
    <property type="entry name" value="HTH-TYPE TRANSCRIPTIONAL REGULATOR GADX"/>
    <property type="match status" value="1"/>
</dbReference>
<dbReference type="PROSITE" id="PS01124">
    <property type="entry name" value="HTH_ARAC_FAMILY_2"/>
    <property type="match status" value="1"/>
</dbReference>
<dbReference type="Pfam" id="PF12833">
    <property type="entry name" value="HTH_18"/>
    <property type="match status" value="1"/>
</dbReference>
<dbReference type="EMBL" id="CP009048">
    <property type="protein sequence ID" value="AIL61755.1"/>
    <property type="molecule type" value="Genomic_DNA"/>
</dbReference>
<dbReference type="HOGENOM" id="CLU_047522_1_2_6"/>
<evidence type="ECO:0000313" key="5">
    <source>
        <dbReference type="EMBL" id="AIL61755.1"/>
    </source>
</evidence>
<name>A0A077FB07_9PSED</name>
<accession>A0A077FB07</accession>
<evidence type="ECO:0000256" key="1">
    <source>
        <dbReference type="ARBA" id="ARBA00023015"/>
    </source>
</evidence>
<evidence type="ECO:0000256" key="3">
    <source>
        <dbReference type="ARBA" id="ARBA00023163"/>
    </source>
</evidence>
<dbReference type="InterPro" id="IPR018060">
    <property type="entry name" value="HTH_AraC"/>
</dbReference>
<dbReference type="SMART" id="SM00342">
    <property type="entry name" value="HTH_ARAC"/>
    <property type="match status" value="1"/>
</dbReference>
<dbReference type="PANTHER" id="PTHR47894:SF4">
    <property type="entry name" value="HTH-TYPE TRANSCRIPTIONAL REGULATOR GADX"/>
    <property type="match status" value="1"/>
</dbReference>
<protein>
    <submittedName>
        <fullName evidence="5">AraC family transcriptional regulator</fullName>
    </submittedName>
</protein>
<gene>
    <name evidence="5" type="ORF">PSAKL28_25570</name>
</gene>
<dbReference type="RefSeq" id="WP_038610913.1">
    <property type="nucleotide sequence ID" value="NZ_CP009048.1"/>
</dbReference>
<dbReference type="AlphaFoldDB" id="A0A077FB07"/>
<dbReference type="eggNOG" id="COG2207">
    <property type="taxonomic scope" value="Bacteria"/>
</dbReference>
<dbReference type="KEGG" id="palk:PSAKL28_25570"/>
<keyword evidence="2" id="KW-0238">DNA-binding</keyword>
<feature type="domain" description="HTH araC/xylS-type" evidence="4">
    <location>
        <begin position="234"/>
        <end position="332"/>
    </location>
</feature>
<reference evidence="5 6" key="1">
    <citation type="submission" date="2014-07" db="EMBL/GenBank/DDBJ databases">
        <authorList>
            <person name="Lee K."/>
            <person name="Lim J.Y."/>
            <person name="Hwang I."/>
        </authorList>
    </citation>
    <scope>NUCLEOTIDE SEQUENCE [LARGE SCALE GENOMIC DNA]</scope>
    <source>
        <strain evidence="5 6">KL28</strain>
    </source>
</reference>
<evidence type="ECO:0000313" key="6">
    <source>
        <dbReference type="Proteomes" id="UP000028931"/>
    </source>
</evidence>
<dbReference type="SUPFAM" id="SSF46689">
    <property type="entry name" value="Homeodomain-like"/>
    <property type="match status" value="1"/>
</dbReference>
<dbReference type="Gene3D" id="1.10.10.60">
    <property type="entry name" value="Homeodomain-like"/>
    <property type="match status" value="1"/>
</dbReference>
<keyword evidence="1" id="KW-0805">Transcription regulation</keyword>
<dbReference type="GO" id="GO:0003700">
    <property type="term" value="F:DNA-binding transcription factor activity"/>
    <property type="evidence" value="ECO:0007669"/>
    <property type="project" value="InterPro"/>
</dbReference>
<keyword evidence="3" id="KW-0804">Transcription</keyword>